<feature type="region of interest" description="Disordered" evidence="5">
    <location>
        <begin position="551"/>
        <end position="578"/>
    </location>
</feature>
<dbReference type="Proteomes" id="UP000266239">
    <property type="component" value="Unassembled WGS sequence"/>
</dbReference>
<comment type="similarity">
    <text evidence="4">Belongs to the HSF family.</text>
</comment>
<dbReference type="GO" id="GO:0003700">
    <property type="term" value="F:DNA-binding transcription factor activity"/>
    <property type="evidence" value="ECO:0007669"/>
    <property type="project" value="InterPro"/>
</dbReference>
<dbReference type="InterPro" id="IPR000232">
    <property type="entry name" value="HSF_DNA-bd"/>
</dbReference>
<evidence type="ECO:0000256" key="3">
    <source>
        <dbReference type="ARBA" id="ARBA00023242"/>
    </source>
</evidence>
<name>A0A396ZXM2_APHAT</name>
<evidence type="ECO:0000313" key="7">
    <source>
        <dbReference type="EMBL" id="RHX98268.1"/>
    </source>
</evidence>
<dbReference type="SMART" id="SM00415">
    <property type="entry name" value="HSF"/>
    <property type="match status" value="3"/>
</dbReference>
<evidence type="ECO:0000256" key="5">
    <source>
        <dbReference type="SAM" id="MobiDB-lite"/>
    </source>
</evidence>
<dbReference type="VEuPathDB" id="FungiDB:H257_11433"/>
<evidence type="ECO:0000313" key="8">
    <source>
        <dbReference type="Proteomes" id="UP000266239"/>
    </source>
</evidence>
<dbReference type="Gene3D" id="1.10.10.10">
    <property type="entry name" value="Winged helix-like DNA-binding domain superfamily/Winged helix DNA-binding domain"/>
    <property type="match status" value="3"/>
</dbReference>
<comment type="caution">
    <text evidence="7">The sequence shown here is derived from an EMBL/GenBank/DDBJ whole genome shotgun (WGS) entry which is preliminary data.</text>
</comment>
<feature type="domain" description="HSF-type DNA-binding" evidence="6">
    <location>
        <begin position="126"/>
        <end position="223"/>
    </location>
</feature>
<proteinExistence type="inferred from homology"/>
<dbReference type="AlphaFoldDB" id="A0A396ZXM2"/>
<organism evidence="7 8">
    <name type="scientific">Aphanomyces astaci</name>
    <name type="common">Crayfish plague agent</name>
    <dbReference type="NCBI Taxonomy" id="112090"/>
    <lineage>
        <taxon>Eukaryota</taxon>
        <taxon>Sar</taxon>
        <taxon>Stramenopiles</taxon>
        <taxon>Oomycota</taxon>
        <taxon>Saprolegniomycetes</taxon>
        <taxon>Saprolegniales</taxon>
        <taxon>Verrucalvaceae</taxon>
        <taxon>Aphanomyces</taxon>
    </lineage>
</organism>
<dbReference type="InterPro" id="IPR036390">
    <property type="entry name" value="WH_DNA-bd_sf"/>
</dbReference>
<sequence length="731" mass="82078">MPAPLFTCAHSPNMDDNTLRHSLDTACDVDIQELLMACQVNVQALDLLPSELNVQDLQLESTDVDISALLADDILEYSTGDDWLDMDGELLIDTYSSDESTDPIDVTSDSLDHSTINQGPTEASEKATIYLAKIHSMLEQCPPVVAAWTNGGSSFAIYNCTALEKTMLPLFFKPIKFESFARQLNSYGFKKTKLLASRTIVYEFSHPRFVRGQLDQLQTIKRRRRRMQRLSAHGVEGMTDGEFRASFGDMVRFVQTLHAEVAEMKNLVKSLVEISIKQVLSTTVRVTSCLIANLCTIQFAMILDTKVVELQATNQGGMQTAQGDDETKVTQGDDIDMPSSTPLNSSPRQQLLGTIHIELRSTYLQRLHNMLEHCPAHLASWTTDGTSFAIYDPHALEMHVLPQFFMTTKFTSFLRQLSLYRFKKTHYTASNGVMALRFQHKQFTRNDPNAVVAMMRRYRARPSQSKAQEHNAVSPEELKAILIGLLESVRTLQSELSKTKASLLAQHNEANMPQKILASKTSQDLELKIGYISDFLRDGLFEYASSDDSANQHASSASLSPPPPRSSRSSSVDGHDDDEKSASYLQKLYAMLNECPLSVASWTCNGTAFAIYDPESLEKVIIPQHFQPIKFESFVRQLNSYRFKKSKLVCPDTSTVLQFQHSSFVRGRPELLESIKRRRRVRRTGPKSVQDMNDVELRTAMTDLVKFVQTLHTELDETKALAASLAAKKAT</sequence>
<dbReference type="PANTHER" id="PTHR10015:SF206">
    <property type="entry name" value="HSF-TYPE DNA-BINDING DOMAIN-CONTAINING PROTEIN"/>
    <property type="match status" value="1"/>
</dbReference>
<dbReference type="GO" id="GO:0043565">
    <property type="term" value="F:sequence-specific DNA binding"/>
    <property type="evidence" value="ECO:0007669"/>
    <property type="project" value="InterPro"/>
</dbReference>
<gene>
    <name evidence="7" type="ORF">DYB25_007122</name>
</gene>
<dbReference type="VEuPathDB" id="FungiDB:H257_11432"/>
<evidence type="ECO:0000256" key="2">
    <source>
        <dbReference type="ARBA" id="ARBA00023125"/>
    </source>
</evidence>
<dbReference type="GO" id="GO:0005634">
    <property type="term" value="C:nucleus"/>
    <property type="evidence" value="ECO:0007669"/>
    <property type="project" value="UniProtKB-SubCell"/>
</dbReference>
<dbReference type="PANTHER" id="PTHR10015">
    <property type="entry name" value="HEAT SHOCK TRANSCRIPTION FACTOR"/>
    <property type="match status" value="1"/>
</dbReference>
<dbReference type="Pfam" id="PF00447">
    <property type="entry name" value="HSF_DNA-bind"/>
    <property type="match status" value="3"/>
</dbReference>
<dbReference type="InterPro" id="IPR036388">
    <property type="entry name" value="WH-like_DNA-bd_sf"/>
</dbReference>
<feature type="domain" description="HSF-type DNA-binding" evidence="6">
    <location>
        <begin position="359"/>
        <end position="457"/>
    </location>
</feature>
<feature type="domain" description="HSF-type DNA-binding" evidence="6">
    <location>
        <begin position="580"/>
        <end position="678"/>
    </location>
</feature>
<dbReference type="VEuPathDB" id="FungiDB:H257_11434"/>
<dbReference type="EMBL" id="QUTA01011669">
    <property type="protein sequence ID" value="RHX98268.1"/>
    <property type="molecule type" value="Genomic_DNA"/>
</dbReference>
<feature type="compositionally biased region" description="Polar residues" evidence="5">
    <location>
        <begin position="338"/>
        <end position="347"/>
    </location>
</feature>
<keyword evidence="2" id="KW-0238">DNA-binding</keyword>
<reference evidence="7 8" key="1">
    <citation type="submission" date="2018-08" db="EMBL/GenBank/DDBJ databases">
        <title>Aphanomyces genome sequencing and annotation.</title>
        <authorList>
            <person name="Minardi D."/>
            <person name="Oidtmann B."/>
            <person name="Van Der Giezen M."/>
            <person name="Studholme D.J."/>
        </authorList>
    </citation>
    <scope>NUCLEOTIDE SEQUENCE [LARGE SCALE GENOMIC DNA]</scope>
    <source>
        <strain evidence="7 8">Yx</strain>
    </source>
</reference>
<feature type="region of interest" description="Disordered" evidence="5">
    <location>
        <begin position="317"/>
        <end position="347"/>
    </location>
</feature>
<evidence type="ECO:0000256" key="1">
    <source>
        <dbReference type="ARBA" id="ARBA00004123"/>
    </source>
</evidence>
<evidence type="ECO:0000259" key="6">
    <source>
        <dbReference type="SMART" id="SM00415"/>
    </source>
</evidence>
<keyword evidence="3" id="KW-0539">Nucleus</keyword>
<dbReference type="SUPFAM" id="SSF46785">
    <property type="entry name" value="Winged helix' DNA-binding domain"/>
    <property type="match status" value="3"/>
</dbReference>
<protein>
    <recommendedName>
        <fullName evidence="6">HSF-type DNA-binding domain-containing protein</fullName>
    </recommendedName>
</protein>
<evidence type="ECO:0000256" key="4">
    <source>
        <dbReference type="RuleBase" id="RU004020"/>
    </source>
</evidence>
<comment type="subcellular location">
    <subcellularLocation>
        <location evidence="1">Nucleus</location>
    </subcellularLocation>
</comment>
<accession>A0A396ZXM2</accession>